<feature type="transmembrane region" description="Helical" evidence="1">
    <location>
        <begin position="70"/>
        <end position="92"/>
    </location>
</feature>
<keyword evidence="1" id="KW-1133">Transmembrane helix</keyword>
<protein>
    <recommendedName>
        <fullName evidence="4">Sensor</fullName>
    </recommendedName>
</protein>
<reference evidence="3" key="1">
    <citation type="journal article" date="2019" name="Int. J. Syst. Evol. Microbiol.">
        <title>The Global Catalogue of Microorganisms (GCM) 10K type strain sequencing project: providing services to taxonomists for standard genome sequencing and annotation.</title>
        <authorList>
            <consortium name="The Broad Institute Genomics Platform"/>
            <consortium name="The Broad Institute Genome Sequencing Center for Infectious Disease"/>
            <person name="Wu L."/>
            <person name="Ma J."/>
        </authorList>
    </citation>
    <scope>NUCLEOTIDE SEQUENCE [LARGE SCALE GENOMIC DNA]</scope>
    <source>
        <strain evidence="3">JCM 16540</strain>
    </source>
</reference>
<evidence type="ECO:0008006" key="4">
    <source>
        <dbReference type="Google" id="ProtNLM"/>
    </source>
</evidence>
<sequence>MTAVARDAWADARAVAMKQLLVGDLAARRRRLFLRRALGFCLGGAAVLGTFFLINPLLDPDLDGLWSVSLPVLWGSFALMGVALVLVIVGAVRTAGAARPFVTPDAFLSASDRSWLRSQVAEGRPVPEERRAVVADAARQMMVEGRYVPTYLGLTLLYVGLIVSGASLGSLVLFVGLITWMLVRIVRGTVRARGARRWLAQNA</sequence>
<dbReference type="Proteomes" id="UP001500767">
    <property type="component" value="Unassembled WGS sequence"/>
</dbReference>
<feature type="transmembrane region" description="Helical" evidence="1">
    <location>
        <begin position="171"/>
        <end position="190"/>
    </location>
</feature>
<organism evidence="2 3">
    <name type="scientific">Microlunatus spumicola</name>
    <dbReference type="NCBI Taxonomy" id="81499"/>
    <lineage>
        <taxon>Bacteria</taxon>
        <taxon>Bacillati</taxon>
        <taxon>Actinomycetota</taxon>
        <taxon>Actinomycetes</taxon>
        <taxon>Propionibacteriales</taxon>
        <taxon>Propionibacteriaceae</taxon>
        <taxon>Microlunatus</taxon>
    </lineage>
</organism>
<evidence type="ECO:0000313" key="3">
    <source>
        <dbReference type="Proteomes" id="UP001500767"/>
    </source>
</evidence>
<comment type="caution">
    <text evidence="2">The sequence shown here is derived from an EMBL/GenBank/DDBJ whole genome shotgun (WGS) entry which is preliminary data.</text>
</comment>
<name>A0ABP6XLU8_9ACTN</name>
<dbReference type="RefSeq" id="WP_204910295.1">
    <property type="nucleotide sequence ID" value="NZ_BAAAYR010000003.1"/>
</dbReference>
<accession>A0ABP6XLU8</accession>
<feature type="transmembrane region" description="Helical" evidence="1">
    <location>
        <begin position="147"/>
        <end position="165"/>
    </location>
</feature>
<dbReference type="EMBL" id="BAAAYR010000003">
    <property type="protein sequence ID" value="GAA3568516.1"/>
    <property type="molecule type" value="Genomic_DNA"/>
</dbReference>
<evidence type="ECO:0000256" key="1">
    <source>
        <dbReference type="SAM" id="Phobius"/>
    </source>
</evidence>
<gene>
    <name evidence="2" type="ORF">GCM10022197_25940</name>
</gene>
<evidence type="ECO:0000313" key="2">
    <source>
        <dbReference type="EMBL" id="GAA3568516.1"/>
    </source>
</evidence>
<feature type="transmembrane region" description="Helical" evidence="1">
    <location>
        <begin position="37"/>
        <end position="58"/>
    </location>
</feature>
<keyword evidence="3" id="KW-1185">Reference proteome</keyword>
<proteinExistence type="predicted"/>
<keyword evidence="1" id="KW-0472">Membrane</keyword>
<keyword evidence="1" id="KW-0812">Transmembrane</keyword>